<evidence type="ECO:0000313" key="2">
    <source>
        <dbReference type="Proteomes" id="UP000321577"/>
    </source>
</evidence>
<dbReference type="OrthoDB" id="188365at2"/>
<organism evidence="1 2">
    <name type="scientific">Brevifollis gellanilyticus</name>
    <dbReference type="NCBI Taxonomy" id="748831"/>
    <lineage>
        <taxon>Bacteria</taxon>
        <taxon>Pseudomonadati</taxon>
        <taxon>Verrucomicrobiota</taxon>
        <taxon>Verrucomicrobiia</taxon>
        <taxon>Verrucomicrobiales</taxon>
        <taxon>Verrucomicrobiaceae</taxon>
    </lineage>
</organism>
<accession>A0A512MH17</accession>
<reference evidence="1 2" key="1">
    <citation type="submission" date="2019-07" db="EMBL/GenBank/DDBJ databases">
        <title>Whole genome shotgun sequence of Brevifollis gellanilyticus NBRC 108608.</title>
        <authorList>
            <person name="Hosoyama A."/>
            <person name="Uohara A."/>
            <person name="Ohji S."/>
            <person name="Ichikawa N."/>
        </authorList>
    </citation>
    <scope>NUCLEOTIDE SEQUENCE [LARGE SCALE GENOMIC DNA]</scope>
    <source>
        <strain evidence="1 2">NBRC 108608</strain>
    </source>
</reference>
<dbReference type="AlphaFoldDB" id="A0A512MH17"/>
<dbReference type="EMBL" id="BKAG01000066">
    <property type="protein sequence ID" value="GEP46006.1"/>
    <property type="molecule type" value="Genomic_DNA"/>
</dbReference>
<proteinExistence type="predicted"/>
<gene>
    <name evidence="1" type="ORF">BGE01nite_52970</name>
</gene>
<comment type="caution">
    <text evidence="1">The sequence shown here is derived from an EMBL/GenBank/DDBJ whole genome shotgun (WGS) entry which is preliminary data.</text>
</comment>
<dbReference type="SUPFAM" id="SSF56935">
    <property type="entry name" value="Porins"/>
    <property type="match status" value="1"/>
</dbReference>
<dbReference type="Proteomes" id="UP000321577">
    <property type="component" value="Unassembled WGS sequence"/>
</dbReference>
<dbReference type="InterPro" id="IPR023614">
    <property type="entry name" value="Porin_dom_sf"/>
</dbReference>
<dbReference type="RefSeq" id="WP_146855475.1">
    <property type="nucleotide sequence ID" value="NZ_BKAG01000066.1"/>
</dbReference>
<keyword evidence="2" id="KW-1185">Reference proteome</keyword>
<evidence type="ECO:0000313" key="1">
    <source>
        <dbReference type="EMBL" id="GEP46006.1"/>
    </source>
</evidence>
<evidence type="ECO:0008006" key="3">
    <source>
        <dbReference type="Google" id="ProtNLM"/>
    </source>
</evidence>
<sequence>MKHLLFISLLLLAPILKGQEFLESLDEALTVSSADGEWRADVSGLIDLELYAAEMQPLGLLETDDELFFNPRLTLMLDLQMTEHWRAHMQMRTDRGFDPGFAPDGQTRLDEYFVEWKALESDLINMRAGKFATAFGAWTPRRLSWDNPFITAPAAYSDMLPVVDNAARPLAGLAGRRNNPEIRNTWVPIIWGPSYATGASIFGRTEHLDYALEVKNAALSSRPGAWDGVQNGWDSTTYSGRFGWRPAAEWNFGTSFSHGPYLLEESQPTMPAGRSYRDYDQTTFGVDAGYAHGPWQIWAELMTSRFEVPNVGGVRVTSGFIEAKRKLGAATWLAARWNQSWFGDIPGTSREWDRDGWRFDLALGHRLTRQIQAKLQYSIAERTGHDQEGDHLFAGQITVRF</sequence>
<protein>
    <recommendedName>
        <fullName evidence="3">Porin</fullName>
    </recommendedName>
</protein>
<dbReference type="Gene3D" id="2.40.160.10">
    <property type="entry name" value="Porin"/>
    <property type="match status" value="1"/>
</dbReference>
<name>A0A512MH17_9BACT</name>